<dbReference type="Proteomes" id="UP000625711">
    <property type="component" value="Unassembled WGS sequence"/>
</dbReference>
<dbReference type="InterPro" id="IPR000571">
    <property type="entry name" value="Znf_CCCH"/>
</dbReference>
<evidence type="ECO:0000256" key="1">
    <source>
        <dbReference type="PROSITE-ProRule" id="PRU00723"/>
    </source>
</evidence>
<dbReference type="PANTHER" id="PTHR15725:SF14">
    <property type="entry name" value="ZINC FINGER CCCH DOMAIN-CONTAINING PROTEIN 11A"/>
    <property type="match status" value="1"/>
</dbReference>
<dbReference type="EMBL" id="JAACXV010014082">
    <property type="protein sequence ID" value="KAF7270554.1"/>
    <property type="molecule type" value="Genomic_DNA"/>
</dbReference>
<dbReference type="AlphaFoldDB" id="A0A834MA98"/>
<proteinExistence type="predicted"/>
<comment type="caution">
    <text evidence="4">The sequence shown here is derived from an EMBL/GenBank/DDBJ whole genome shotgun (WGS) entry which is preliminary data.</text>
</comment>
<dbReference type="PROSITE" id="PS50103">
    <property type="entry name" value="ZF_C3H1"/>
    <property type="match status" value="1"/>
</dbReference>
<dbReference type="OrthoDB" id="5395350at2759"/>
<feature type="compositionally biased region" description="Basic and acidic residues" evidence="2">
    <location>
        <begin position="273"/>
        <end position="291"/>
    </location>
</feature>
<dbReference type="FunFam" id="4.10.1000.10:FF:000026">
    <property type="entry name" value="Zinc finger CCCH domain-containing protein 11A"/>
    <property type="match status" value="1"/>
</dbReference>
<dbReference type="Pfam" id="PF15663">
    <property type="entry name" value="zf-CCCH_3"/>
    <property type="match status" value="1"/>
</dbReference>
<accession>A0A834MA98</accession>
<evidence type="ECO:0000259" key="3">
    <source>
        <dbReference type="PROSITE" id="PS50103"/>
    </source>
</evidence>
<name>A0A834MA98_RHYFE</name>
<organism evidence="4 5">
    <name type="scientific">Rhynchophorus ferrugineus</name>
    <name type="common">Red palm weevil</name>
    <name type="synonym">Curculio ferrugineus</name>
    <dbReference type="NCBI Taxonomy" id="354439"/>
    <lineage>
        <taxon>Eukaryota</taxon>
        <taxon>Metazoa</taxon>
        <taxon>Ecdysozoa</taxon>
        <taxon>Arthropoda</taxon>
        <taxon>Hexapoda</taxon>
        <taxon>Insecta</taxon>
        <taxon>Pterygota</taxon>
        <taxon>Neoptera</taxon>
        <taxon>Endopterygota</taxon>
        <taxon>Coleoptera</taxon>
        <taxon>Polyphaga</taxon>
        <taxon>Cucujiformia</taxon>
        <taxon>Curculionidae</taxon>
        <taxon>Dryophthorinae</taxon>
        <taxon>Rhynchophorus</taxon>
    </lineage>
</organism>
<sequence>MPTEDYYYCDNFFKKMTDLESPKKTNDCYFYYYSTCSKGDSCGFRHEPSALGCETMCAFWKEGKCLNVHCNFRHMELRKNRKAIPCYWETQPGGCLKPHCPFMHQKSRGINQRDEKDITENTLPENCNQANNYKGTLSGTPVDSLVVNFEEESDSENTPIKVANKVGESPEVKTLDEIKLEKITAACAAFYSYPDQAMDFSEETSSDDLRHKIMQKTRKRQTASIKRKLTPEELAHILGGETSDRNSIAHARSKLGFDESKTTEFKVKSLAEIRAEKRPEDPKTNIKSDERKRKHSPIRLSRNKIAKLDNPLKIKETIDETEVTSTSPDVPVPEKQLQRPLRKLNLSKLKVPTDDMQTSTETETTNKNFESVKIEIKRTNSSKSLEEDLLSDDNDDDDVNFKAEDDLLNEIDNLLND</sequence>
<keyword evidence="1" id="KW-0863">Zinc-finger</keyword>
<dbReference type="Gene3D" id="4.10.1000.10">
    <property type="entry name" value="Zinc finger, CCCH-type"/>
    <property type="match status" value="1"/>
</dbReference>
<feature type="zinc finger region" description="C3H1-type" evidence="1">
    <location>
        <begin position="22"/>
        <end position="49"/>
    </location>
</feature>
<keyword evidence="1" id="KW-0862">Zinc</keyword>
<feature type="region of interest" description="Disordered" evidence="2">
    <location>
        <begin position="273"/>
        <end position="300"/>
    </location>
</feature>
<dbReference type="GO" id="GO:0008270">
    <property type="term" value="F:zinc ion binding"/>
    <property type="evidence" value="ECO:0007669"/>
    <property type="project" value="UniProtKB-KW"/>
</dbReference>
<evidence type="ECO:0000313" key="5">
    <source>
        <dbReference type="Proteomes" id="UP000625711"/>
    </source>
</evidence>
<keyword evidence="5" id="KW-1185">Reference proteome</keyword>
<reference evidence="4" key="1">
    <citation type="submission" date="2020-08" db="EMBL/GenBank/DDBJ databases">
        <title>Genome sequencing and assembly of the red palm weevil Rhynchophorus ferrugineus.</title>
        <authorList>
            <person name="Dias G.B."/>
            <person name="Bergman C.M."/>
            <person name="Manee M."/>
        </authorList>
    </citation>
    <scope>NUCLEOTIDE SEQUENCE</scope>
    <source>
        <strain evidence="4">AA-2017</strain>
        <tissue evidence="4">Whole larva</tissue>
    </source>
</reference>
<evidence type="ECO:0000313" key="4">
    <source>
        <dbReference type="EMBL" id="KAF7270554.1"/>
    </source>
</evidence>
<dbReference type="PANTHER" id="PTHR15725">
    <property type="entry name" value="ZN-FINGER, C-X8-C-X5-C-X3-H TYPE-CONTAINING"/>
    <property type="match status" value="1"/>
</dbReference>
<keyword evidence="1" id="KW-0479">Metal-binding</keyword>
<feature type="domain" description="C3H1-type" evidence="3">
    <location>
        <begin position="22"/>
        <end position="49"/>
    </location>
</feature>
<gene>
    <name evidence="4" type="ORF">GWI33_016509</name>
</gene>
<protein>
    <recommendedName>
        <fullName evidence="3">C3H1-type domain-containing protein</fullName>
    </recommendedName>
</protein>
<dbReference type="SMART" id="SM00356">
    <property type="entry name" value="ZnF_C3H1"/>
    <property type="match status" value="3"/>
</dbReference>
<evidence type="ECO:0000256" key="2">
    <source>
        <dbReference type="SAM" id="MobiDB-lite"/>
    </source>
</evidence>
<dbReference type="InterPro" id="IPR041686">
    <property type="entry name" value="Znf-CCCH_3"/>
</dbReference>